<name>A0A501X1G1_9GAMM</name>
<protein>
    <submittedName>
        <fullName evidence="1">Type II toxin-antitoxin system RelE/ParE family toxin</fullName>
    </submittedName>
</protein>
<dbReference type="RefSeq" id="WP_140587674.1">
    <property type="nucleotide sequence ID" value="NZ_VFRR01000007.1"/>
</dbReference>
<accession>A0A501X1G1</accession>
<dbReference type="SUPFAM" id="SSF143011">
    <property type="entry name" value="RelE-like"/>
    <property type="match status" value="1"/>
</dbReference>
<evidence type="ECO:0000313" key="1">
    <source>
        <dbReference type="EMBL" id="TPE54066.1"/>
    </source>
</evidence>
<gene>
    <name evidence="1" type="ORF">FJM67_05480</name>
</gene>
<dbReference type="Gene3D" id="3.30.2310.20">
    <property type="entry name" value="RelE-like"/>
    <property type="match status" value="1"/>
</dbReference>
<evidence type="ECO:0000313" key="2">
    <source>
        <dbReference type="Proteomes" id="UP000315901"/>
    </source>
</evidence>
<reference evidence="1 2" key="1">
    <citation type="submission" date="2019-06" db="EMBL/GenBank/DDBJ databases">
        <title>A novel bacterium of genus Marinomonas, isolated from coastal sand.</title>
        <authorList>
            <person name="Huang H."/>
            <person name="Mo K."/>
            <person name="Hu Y."/>
        </authorList>
    </citation>
    <scope>NUCLEOTIDE SEQUENCE [LARGE SCALE GENOMIC DNA]</scope>
    <source>
        <strain evidence="1 2">HB171799</strain>
    </source>
</reference>
<organism evidence="1 2">
    <name type="scientific">Maribrevibacterium harenarium</name>
    <dbReference type="NCBI Taxonomy" id="2589817"/>
    <lineage>
        <taxon>Bacteria</taxon>
        <taxon>Pseudomonadati</taxon>
        <taxon>Pseudomonadota</taxon>
        <taxon>Gammaproteobacteria</taxon>
        <taxon>Oceanospirillales</taxon>
        <taxon>Oceanospirillaceae</taxon>
        <taxon>Maribrevibacterium</taxon>
    </lineage>
</organism>
<dbReference type="Pfam" id="PF15781">
    <property type="entry name" value="ParE-like_toxin"/>
    <property type="match status" value="1"/>
</dbReference>
<keyword evidence="2" id="KW-1185">Reference proteome</keyword>
<sequence>MSWQVLQTRRFARVYKKLKPNVIVDVNAAVAEICVSPELGELKKGDLASLRVYKFHSAGQLYLLGYTIEEVPRLIYLEAIGSHENFYRDIKR</sequence>
<comment type="caution">
    <text evidence="1">The sequence shown here is derived from an EMBL/GenBank/DDBJ whole genome shotgun (WGS) entry which is preliminary data.</text>
</comment>
<dbReference type="AlphaFoldDB" id="A0A501X1G1"/>
<dbReference type="Proteomes" id="UP000315901">
    <property type="component" value="Unassembled WGS sequence"/>
</dbReference>
<dbReference type="InterPro" id="IPR035093">
    <property type="entry name" value="RelE/ParE_toxin_dom_sf"/>
</dbReference>
<dbReference type="OrthoDB" id="5296677at2"/>
<proteinExistence type="predicted"/>
<dbReference type="EMBL" id="VFRR01000007">
    <property type="protein sequence ID" value="TPE54066.1"/>
    <property type="molecule type" value="Genomic_DNA"/>
</dbReference>
<dbReference type="InterPro" id="IPR031552">
    <property type="entry name" value="ParE-like_toxin"/>
</dbReference>